<gene>
    <name evidence="1" type="ORF">SNEC2469_LOCUS23900</name>
</gene>
<organism evidence="1 2">
    <name type="scientific">Symbiodinium necroappetens</name>
    <dbReference type="NCBI Taxonomy" id="1628268"/>
    <lineage>
        <taxon>Eukaryota</taxon>
        <taxon>Sar</taxon>
        <taxon>Alveolata</taxon>
        <taxon>Dinophyceae</taxon>
        <taxon>Suessiales</taxon>
        <taxon>Symbiodiniaceae</taxon>
        <taxon>Symbiodinium</taxon>
    </lineage>
</organism>
<evidence type="ECO:0000313" key="2">
    <source>
        <dbReference type="Proteomes" id="UP000601435"/>
    </source>
</evidence>
<proteinExistence type="predicted"/>
<dbReference type="Proteomes" id="UP000601435">
    <property type="component" value="Unassembled WGS sequence"/>
</dbReference>
<dbReference type="AlphaFoldDB" id="A0A812Z2J1"/>
<keyword evidence="2" id="KW-1185">Reference proteome</keyword>
<reference evidence="1" key="1">
    <citation type="submission" date="2021-02" db="EMBL/GenBank/DDBJ databases">
        <authorList>
            <person name="Dougan E. K."/>
            <person name="Rhodes N."/>
            <person name="Thang M."/>
            <person name="Chan C."/>
        </authorList>
    </citation>
    <scope>NUCLEOTIDE SEQUENCE</scope>
</reference>
<dbReference type="EMBL" id="CAJNJA010045197">
    <property type="protein sequence ID" value="CAE7807696.1"/>
    <property type="molecule type" value="Genomic_DNA"/>
</dbReference>
<name>A0A812Z2J1_9DINO</name>
<evidence type="ECO:0000313" key="1">
    <source>
        <dbReference type="EMBL" id="CAE7807696.1"/>
    </source>
</evidence>
<sequence length="58" mass="6600">MVRFWTPAETARRMASWGPQRVLACGTLMRWAAMPRSWGRTPRRATCGSALRSMTTKT</sequence>
<accession>A0A812Z2J1</accession>
<protein>
    <submittedName>
        <fullName evidence="1">Uncharacterized protein</fullName>
    </submittedName>
</protein>
<comment type="caution">
    <text evidence="1">The sequence shown here is derived from an EMBL/GenBank/DDBJ whole genome shotgun (WGS) entry which is preliminary data.</text>
</comment>